<comment type="caution">
    <text evidence="9">The sequence shown here is derived from an EMBL/GenBank/DDBJ whole genome shotgun (WGS) entry which is preliminary data.</text>
</comment>
<dbReference type="PROSITE" id="PS00350">
    <property type="entry name" value="MADS_BOX_1"/>
    <property type="match status" value="1"/>
</dbReference>
<dbReference type="PANTHER" id="PTHR48019">
    <property type="entry name" value="SERUM RESPONSE FACTOR HOMOLOG"/>
    <property type="match status" value="1"/>
</dbReference>
<dbReference type="InterPro" id="IPR002487">
    <property type="entry name" value="TF_Kbox"/>
</dbReference>
<keyword evidence="5" id="KW-0539">Nucleus</keyword>
<dbReference type="SMART" id="SM00432">
    <property type="entry name" value="MADS"/>
    <property type="match status" value="1"/>
</dbReference>
<dbReference type="PROSITE" id="PS51297">
    <property type="entry name" value="K_BOX"/>
    <property type="match status" value="1"/>
</dbReference>
<dbReference type="SUPFAM" id="SSF55455">
    <property type="entry name" value="SRF-like"/>
    <property type="match status" value="1"/>
</dbReference>
<dbReference type="InterPro" id="IPR033896">
    <property type="entry name" value="MEF2-like_N"/>
</dbReference>
<name>A0AAD6EMA4_9POAL</name>
<evidence type="ECO:0000259" key="7">
    <source>
        <dbReference type="PROSITE" id="PS50066"/>
    </source>
</evidence>
<evidence type="ECO:0000256" key="6">
    <source>
        <dbReference type="SAM" id="Coils"/>
    </source>
</evidence>
<keyword evidence="6" id="KW-0175">Coiled coil</keyword>
<dbReference type="InterPro" id="IPR002100">
    <property type="entry name" value="TF_MADSbox"/>
</dbReference>
<evidence type="ECO:0000313" key="10">
    <source>
        <dbReference type="Proteomes" id="UP001210211"/>
    </source>
</evidence>
<dbReference type="AlphaFoldDB" id="A0AAD6EMA4"/>
<keyword evidence="10" id="KW-1185">Reference proteome</keyword>
<evidence type="ECO:0000256" key="1">
    <source>
        <dbReference type="ARBA" id="ARBA00004123"/>
    </source>
</evidence>
<dbReference type="PROSITE" id="PS50066">
    <property type="entry name" value="MADS_BOX_2"/>
    <property type="match status" value="1"/>
</dbReference>
<dbReference type="GO" id="GO:0046983">
    <property type="term" value="F:protein dimerization activity"/>
    <property type="evidence" value="ECO:0007669"/>
    <property type="project" value="InterPro"/>
</dbReference>
<evidence type="ECO:0000259" key="8">
    <source>
        <dbReference type="PROSITE" id="PS51297"/>
    </source>
</evidence>
<evidence type="ECO:0000256" key="4">
    <source>
        <dbReference type="ARBA" id="ARBA00023163"/>
    </source>
</evidence>
<evidence type="ECO:0008006" key="11">
    <source>
        <dbReference type="Google" id="ProtNLM"/>
    </source>
</evidence>
<accession>A0AAD6EMA4</accession>
<dbReference type="InterPro" id="IPR036879">
    <property type="entry name" value="TF_MADSbox_sf"/>
</dbReference>
<dbReference type="InterPro" id="IPR050142">
    <property type="entry name" value="MADS-box/MEF2_TF"/>
</dbReference>
<keyword evidence="3" id="KW-0238">DNA-binding</keyword>
<keyword evidence="4" id="KW-0804">Transcription</keyword>
<evidence type="ECO:0000256" key="3">
    <source>
        <dbReference type="ARBA" id="ARBA00023125"/>
    </source>
</evidence>
<feature type="domain" description="K-box" evidence="8">
    <location>
        <begin position="90"/>
        <end position="180"/>
    </location>
</feature>
<dbReference type="GO" id="GO:0045944">
    <property type="term" value="P:positive regulation of transcription by RNA polymerase II"/>
    <property type="evidence" value="ECO:0007669"/>
    <property type="project" value="InterPro"/>
</dbReference>
<comment type="subcellular location">
    <subcellularLocation>
        <location evidence="1">Nucleus</location>
    </subcellularLocation>
</comment>
<evidence type="ECO:0000256" key="2">
    <source>
        <dbReference type="ARBA" id="ARBA00023015"/>
    </source>
</evidence>
<dbReference type="GO" id="GO:0000977">
    <property type="term" value="F:RNA polymerase II transcription regulatory region sequence-specific DNA binding"/>
    <property type="evidence" value="ECO:0007669"/>
    <property type="project" value="InterPro"/>
</dbReference>
<dbReference type="GO" id="GO:0005634">
    <property type="term" value="C:nucleus"/>
    <property type="evidence" value="ECO:0007669"/>
    <property type="project" value="UniProtKB-SubCell"/>
</dbReference>
<proteinExistence type="predicted"/>
<organism evidence="9 10">
    <name type="scientific">Rhynchospora tenuis</name>
    <dbReference type="NCBI Taxonomy" id="198213"/>
    <lineage>
        <taxon>Eukaryota</taxon>
        <taxon>Viridiplantae</taxon>
        <taxon>Streptophyta</taxon>
        <taxon>Embryophyta</taxon>
        <taxon>Tracheophyta</taxon>
        <taxon>Spermatophyta</taxon>
        <taxon>Magnoliopsida</taxon>
        <taxon>Liliopsida</taxon>
        <taxon>Poales</taxon>
        <taxon>Cyperaceae</taxon>
        <taxon>Cyperoideae</taxon>
        <taxon>Rhynchosporeae</taxon>
        <taxon>Rhynchospora</taxon>
    </lineage>
</organism>
<dbReference type="Pfam" id="PF00319">
    <property type="entry name" value="SRF-TF"/>
    <property type="match status" value="1"/>
</dbReference>
<gene>
    <name evidence="9" type="ORF">LUZ61_018823</name>
</gene>
<evidence type="ECO:0000256" key="5">
    <source>
        <dbReference type="ARBA" id="ARBA00023242"/>
    </source>
</evidence>
<feature type="coiled-coil region" evidence="6">
    <location>
        <begin position="90"/>
        <end position="173"/>
    </location>
</feature>
<dbReference type="Proteomes" id="UP001210211">
    <property type="component" value="Unassembled WGS sequence"/>
</dbReference>
<dbReference type="EMBL" id="JAMRDG010000002">
    <property type="protein sequence ID" value="KAJ3689659.1"/>
    <property type="molecule type" value="Genomic_DNA"/>
</dbReference>
<dbReference type="Pfam" id="PF01486">
    <property type="entry name" value="K-box"/>
    <property type="match status" value="1"/>
</dbReference>
<evidence type="ECO:0000313" key="9">
    <source>
        <dbReference type="EMBL" id="KAJ3689659.1"/>
    </source>
</evidence>
<keyword evidence="2" id="KW-0805">Transcription regulation</keyword>
<dbReference type="Gene3D" id="3.40.1810.10">
    <property type="entry name" value="Transcription factor, MADS-box"/>
    <property type="match status" value="1"/>
</dbReference>
<dbReference type="PRINTS" id="PR00404">
    <property type="entry name" value="MADSDOMAIN"/>
</dbReference>
<dbReference type="GO" id="GO:0003700">
    <property type="term" value="F:DNA-binding transcription factor activity"/>
    <property type="evidence" value="ECO:0007669"/>
    <property type="project" value="InterPro"/>
</dbReference>
<dbReference type="CDD" id="cd00265">
    <property type="entry name" value="MADS_MEF2_like"/>
    <property type="match status" value="1"/>
</dbReference>
<dbReference type="FunFam" id="3.40.1810.10:FF:000003">
    <property type="entry name" value="MADS-box transcription factor MADS-MC"/>
    <property type="match status" value="1"/>
</dbReference>
<sequence>MVRGKTELKRIENTTSRQVTFSKRRAGLLKKAYELAILCDAEVAVIVFSQKGKLAEYSSKNNILETIERYRSYTKANGNSNPAKQDLKSMQNLKEETTTLGKRIEFLEATKRKLLGENLEGCSKDELNELESKIEKSLRNIRLAKSRNLADQIEKLKETNHLLTKENEELRVKLHSQYNNVVPENNDNEDANPAHNRVDVVTDLSIALPGPCLTFV</sequence>
<reference evidence="9 10" key="1">
    <citation type="journal article" date="2022" name="Cell">
        <title>Repeat-based holocentromeres influence genome architecture and karyotype evolution.</title>
        <authorList>
            <person name="Hofstatter P.G."/>
            <person name="Thangavel G."/>
            <person name="Lux T."/>
            <person name="Neumann P."/>
            <person name="Vondrak T."/>
            <person name="Novak P."/>
            <person name="Zhang M."/>
            <person name="Costa L."/>
            <person name="Castellani M."/>
            <person name="Scott A."/>
            <person name="Toegelov H."/>
            <person name="Fuchs J."/>
            <person name="Mata-Sucre Y."/>
            <person name="Dias Y."/>
            <person name="Vanzela A.L.L."/>
            <person name="Huettel B."/>
            <person name="Almeida C.C.S."/>
            <person name="Simkova H."/>
            <person name="Souza G."/>
            <person name="Pedrosa-Harand A."/>
            <person name="Macas J."/>
            <person name="Mayer K.F.X."/>
            <person name="Houben A."/>
            <person name="Marques A."/>
        </authorList>
    </citation>
    <scope>NUCLEOTIDE SEQUENCE [LARGE SCALE GENOMIC DNA]</scope>
    <source>
        <strain evidence="9">RhyTen1mFocal</strain>
    </source>
</reference>
<feature type="domain" description="MADS-box" evidence="7">
    <location>
        <begin position="1"/>
        <end position="61"/>
    </location>
</feature>
<protein>
    <recommendedName>
        <fullName evidence="11">MADS-box transcription factor</fullName>
    </recommendedName>
</protein>